<dbReference type="EC" id="2.7.7.48" evidence="3"/>
<dbReference type="InterPro" id="IPR014023">
    <property type="entry name" value="Mononeg_RNA_pol_cat"/>
</dbReference>
<evidence type="ECO:0000256" key="19">
    <source>
        <dbReference type="ARBA" id="ARBA00024494"/>
    </source>
</evidence>
<evidence type="ECO:0000256" key="16">
    <source>
        <dbReference type="ARBA" id="ARBA00023042"/>
    </source>
</evidence>
<proteinExistence type="predicted"/>
<dbReference type="InterPro" id="IPR025786">
    <property type="entry name" value="Mononega_L_MeTrfase"/>
</dbReference>
<dbReference type="GO" id="GO:0030430">
    <property type="term" value="C:host cell cytoplasm"/>
    <property type="evidence" value="ECO:0007669"/>
    <property type="project" value="UniProtKB-SubCell"/>
</dbReference>
<dbReference type="GO" id="GO:0016787">
    <property type="term" value="F:hydrolase activity"/>
    <property type="evidence" value="ECO:0007669"/>
    <property type="project" value="UniProtKB-KW"/>
</dbReference>
<keyword evidence="14" id="KW-0946">Virion</keyword>
<dbReference type="PROSITE" id="PS51590">
    <property type="entry name" value="SAM_MT_MNV_L"/>
    <property type="match status" value="1"/>
</dbReference>
<evidence type="ECO:0000256" key="17">
    <source>
        <dbReference type="ARBA" id="ARBA00023200"/>
    </source>
</evidence>
<reference evidence="29 30" key="1">
    <citation type="journal article" date="2019" name="Plant Pathol.">
        <title>Molecular and biological properties of two putative new cytorhabdoviruses infecting Trifolium pratense.</title>
        <authorList>
            <person name="Franova J."/>
            <person name="Sarkisova T."/>
            <person name="Jakesova H."/>
            <person name="Koloniuk I."/>
        </authorList>
    </citation>
    <scope>NUCLEOTIDE SEQUENCE [LARGE SCALE GENOMIC DNA]</scope>
    <source>
        <strain evidence="29">1/2014</strain>
    </source>
</reference>
<accession>A0A510C2D4</accession>
<dbReference type="EC" id="2.7.7.88" evidence="4"/>
<evidence type="ECO:0000256" key="22">
    <source>
        <dbReference type="ARBA" id="ARBA00030436"/>
    </source>
</evidence>
<evidence type="ECO:0000259" key="27">
    <source>
        <dbReference type="PROSITE" id="PS50526"/>
    </source>
</evidence>
<evidence type="ECO:0000256" key="25">
    <source>
        <dbReference type="ARBA" id="ARBA00047370"/>
    </source>
</evidence>
<evidence type="ECO:0000256" key="7">
    <source>
        <dbReference type="ARBA" id="ARBA00022664"/>
    </source>
</evidence>
<keyword evidence="12" id="KW-0378">Hydrolase</keyword>
<organism evidence="29 30">
    <name type="scientific">Trifolium pratense virus B</name>
    <dbReference type="NCBI Taxonomy" id="2448907"/>
    <lineage>
        <taxon>Viruses</taxon>
        <taxon>Riboviria</taxon>
        <taxon>Orthornavirae</taxon>
        <taxon>Negarnaviricota</taxon>
        <taxon>Haploviricotina</taxon>
        <taxon>Monjiviricetes</taxon>
        <taxon>Mononegavirales</taxon>
        <taxon>Rhabdoviridae</taxon>
        <taxon>Betarhabdovirinae</taxon>
        <taxon>Alphacytorhabdovirus</taxon>
        <taxon>Alphacytorhabdovirus betatrifolii</taxon>
        <taxon>Cytorhabdovirus betatrifolii</taxon>
    </lineage>
</organism>
<comment type="catalytic activity">
    <reaction evidence="19">
        <text>a 5'-end triphospho-adenylyl-adenylyl-cytidylyl-adenosine in mRNA + GDP + H(+) = a 5'-end (5'-triphosphoguanosine)-adenylyl-adenylyl-cytidylyl-adenosine in mRNA + diphosphate</text>
        <dbReference type="Rhea" id="RHEA:65436"/>
        <dbReference type="Rhea" id="RHEA-COMP:16797"/>
        <dbReference type="Rhea" id="RHEA-COMP:16799"/>
        <dbReference type="ChEBI" id="CHEBI:15378"/>
        <dbReference type="ChEBI" id="CHEBI:33019"/>
        <dbReference type="ChEBI" id="CHEBI:58189"/>
        <dbReference type="ChEBI" id="CHEBI:156484"/>
        <dbReference type="ChEBI" id="CHEBI:156503"/>
        <dbReference type="EC" id="2.7.7.88"/>
    </reaction>
</comment>
<keyword evidence="10" id="KW-0548">Nucleotidyltransferase</keyword>
<evidence type="ECO:0000256" key="1">
    <source>
        <dbReference type="ARBA" id="ARBA00004192"/>
    </source>
</evidence>
<evidence type="ECO:0000256" key="21">
    <source>
        <dbReference type="ARBA" id="ARBA00026099"/>
    </source>
</evidence>
<dbReference type="GeneID" id="80536060"/>
<comment type="catalytic activity">
    <reaction evidence="24">
        <text>a 5'-end (5'-triphosphoguanosine)-adenylyl-adenylyl-cytidylyl-adenosine in mRNA + S-adenosyl-L-methionine = a 5'-end (5'-triphosphoguanosine)-(2'-O-methyladenylyl)-adenylyl-cytidylyl-adenosine in mRNA + S-adenosyl-L-homocysteine + H(+)</text>
        <dbReference type="Rhea" id="RHEA:65380"/>
        <dbReference type="Rhea" id="RHEA-COMP:16797"/>
        <dbReference type="Rhea" id="RHEA-COMP:16801"/>
        <dbReference type="ChEBI" id="CHEBI:15378"/>
        <dbReference type="ChEBI" id="CHEBI:57856"/>
        <dbReference type="ChEBI" id="CHEBI:59789"/>
        <dbReference type="ChEBI" id="CHEBI:156482"/>
        <dbReference type="ChEBI" id="CHEBI:156484"/>
    </reaction>
</comment>
<evidence type="ECO:0000256" key="15">
    <source>
        <dbReference type="ARBA" id="ARBA00022953"/>
    </source>
</evidence>
<evidence type="ECO:0000256" key="5">
    <source>
        <dbReference type="ARBA" id="ARBA00022484"/>
    </source>
</evidence>
<evidence type="ECO:0000256" key="12">
    <source>
        <dbReference type="ARBA" id="ARBA00022801"/>
    </source>
</evidence>
<keyword evidence="6" id="KW-0489">Methyltransferase</keyword>
<dbReference type="Pfam" id="PF14318">
    <property type="entry name" value="Mononeg_mRNAcap"/>
    <property type="match status" value="1"/>
</dbReference>
<evidence type="ECO:0000256" key="11">
    <source>
        <dbReference type="ARBA" id="ARBA00022741"/>
    </source>
</evidence>
<evidence type="ECO:0000256" key="9">
    <source>
        <dbReference type="ARBA" id="ARBA00022691"/>
    </source>
</evidence>
<dbReference type="RefSeq" id="YP_010798025.1">
    <property type="nucleotide sequence ID" value="NC_076289.1"/>
</dbReference>
<evidence type="ECO:0000256" key="20">
    <source>
        <dbReference type="ARBA" id="ARBA00024499"/>
    </source>
</evidence>
<keyword evidence="9" id="KW-0949">S-adenosyl-L-methionine</keyword>
<keyword evidence="30" id="KW-1185">Reference proteome</keyword>
<dbReference type="EC" id="2.1.1.375" evidence="21"/>
<dbReference type="GO" id="GO:0003968">
    <property type="term" value="F:RNA-directed RNA polymerase activity"/>
    <property type="evidence" value="ECO:0007669"/>
    <property type="project" value="UniProtKB-KW"/>
</dbReference>
<dbReference type="Pfam" id="PF00946">
    <property type="entry name" value="Mononeg_RNA_pol"/>
    <property type="match status" value="1"/>
</dbReference>
<keyword evidence="11" id="KW-0547">Nucleotide-binding</keyword>
<comment type="subcellular location">
    <subcellularLocation>
        <location evidence="1">Host cytoplasm</location>
    </subcellularLocation>
    <subcellularLocation>
        <location evidence="2">Virion</location>
    </subcellularLocation>
</comment>
<evidence type="ECO:0000256" key="24">
    <source>
        <dbReference type="ARBA" id="ARBA00047332"/>
    </source>
</evidence>
<keyword evidence="16" id="KW-0506">mRNA capping</keyword>
<keyword evidence="5" id="KW-0696">RNA-directed RNA polymerase</keyword>
<protein>
    <recommendedName>
        <fullName evidence="23">Replicase</fullName>
        <ecNumber evidence="21">2.1.1.375</ecNumber>
        <ecNumber evidence="3">2.7.7.48</ecNumber>
        <ecNumber evidence="4">2.7.7.88</ecNumber>
    </recommendedName>
    <alternativeName>
        <fullName evidence="22">Transcriptase</fullName>
    </alternativeName>
</protein>
<evidence type="ECO:0000256" key="6">
    <source>
        <dbReference type="ARBA" id="ARBA00022603"/>
    </source>
</evidence>
<evidence type="ECO:0000313" key="29">
    <source>
        <dbReference type="EMBL" id="AYH53273.1"/>
    </source>
</evidence>
<evidence type="ECO:0000256" key="26">
    <source>
        <dbReference type="ARBA" id="ARBA00048548"/>
    </source>
</evidence>
<keyword evidence="7" id="KW-0507">mRNA processing</keyword>
<dbReference type="EMBL" id="MH982249">
    <property type="protein sequence ID" value="AYH53273.1"/>
    <property type="molecule type" value="Viral_cRNA"/>
</dbReference>
<dbReference type="KEGG" id="vg:80536060"/>
<sequence>MEIFNEDGGRRKNQFDSLPDYHLQNPLYSISDLISKVLNRQRVNNRFYQSYRAMQRESSQIEESNPIKLRELASRWFNDSEMETIQEIAGDCDFRLDLDSNLGDHFDISTLKESWEIAKTQFPIDYWITMRGLQNVLLSMNAVSSRRPPPPRFSSPDPQVAQMDVLGGRLIITGSLLGFKEDGSTTLLIFASDWLRSVSDLYTERFLVHFGANIGRNINRDHYPESSDIEYIINWGDAVLGNKGNSGFKLLKAYEALVLGVLQNKSQSNFVDPGRFLRNTLNDILEEDLWLGEQALLLVDHLSNISSAHHLIQLFGLHRIWGHPIVDPGKGMEKVIIIGQKDITKEGNMVRNISNHFKRMLLGSYKSKHGVYPNISSTGKFSDKIRNNEDWASIESEATEEDWEDIHFDKTFAVPESFNLSMIVADKSVSPTLSELKENILSKKSVMNMELRRGVLRWINHESIDPREFLEQVSNGNFPHDHKIIGLRSKERELNPTPRMFALMSHLMRVYVVITESMLSEHILPYFPQITMTDSQLDLTKKMYSTVKNQSVRTRAAGSIFDSKTVCMSLDFEKWNGHMRKESTLGVFRSLGELFGMPELYNMTYDIFKDSFFYLADGSYVPMINEEGDFVPEPPYSFTGHKGGQEGLRQKGWTIFTVVGLDWICRKHNCTYKIMGMGDNQVLQLTFYTYRVDASGKATTKGIEEMRKVLFGLFDDLLDVFSELGLPLKPLETWISEDLFVYGKYPVLRGVPLTMDLKKVMRIFPFSNQDTMTVENVLNTIAGNAQAATQSAPFIGVSYVVGLFMGGLCSADLLKYHPLIAKGLMEVLKDDNEWGLKFKEGRSISTPVGPVRISKEDLRRLMFLVPRILGGYVSFNIWGLLMRGFPDPLSASLSQLYAWKVRNPRTTTESYLLRWMKPLYMPERSMKLLVEDVSSVNLLAPVTPTAGLRRVVEQFLSDGRVIKNSEFRDLMTSRDPEVEEIISEHLCSGRTLHIRLIHDIMEATIFGYIKSITSKVTKSSTIVSLAIGKSRGDPLRRLMMDEENYFKFFVWRCSVEPDYDLPPCPTDLCKSMRREGWGKELIGVTVAFPWSYLRKTECFDQGRLCDCLDGCISLYLPDSPVTRDSWNYEIGTNPPYLGSVTKEKVVVTTGARIYSGEPLVKRPINLMRVIGWFVPEESETAKVILQCVRAVSDIDPLRFRGVTEGTSGSEIHRFKDTSLKHGALCSSNYLFSTRYHVSTDTFTRYSKGAQNYDMLFQANLCAIIEGMHQYILRTNNLGLMQQKTHHYRQVCYSCINPLDEEFHDIETSRLPLLIPSKKTNRYLFVPEEKISMVLEYKPHANWVFGDLSEEEFERMGGDVKLDWLTDSIADNIVIDITGTAGEESFTTVSLMDIKEHNRLFYMTASPRDVFFQLCNRIMILAEWRCMTKSDWKIPTQESVIRAAEAIILDTPVSKWYGLSGFFSWPSSMEKYYFCPEMQEPDTIPVTSFSACRSIRQSLMGLVSGSRQFPCRKTRLFSEDSKQSKLVLKLMIYDWVKANTECRSCWRAVGTLSTYNLSSIDLREFVCSLSHYPLQNYSDTVIKKSRVTLDSLRKSCDSSEEYDYGRDKVIDILPLELTTCITLFESGIIRAELIPYSPLAEDDDVDVVPIPGVDLFKIVSLPTNAAYKYLEIFSREYDNIMEYGSAFVTGNGLGGTSQVLSELCGGFIVISTLLDTGSTIPQIYPHCDSSMKNPNPGRIESSWMVDRVNDVMHDNWESDWKPIFDDNDIRFLVSDIEIIGKGSNLRDDVIRKLITAHPWEYAIVKDYIYSRRELELRLSYLLGFYDHVELITCNTRQRMMPEVWWVLKGRSKGKPRLLGYHRAVIRQQWECLKVNINQKDWALESVLSDLNERLATKDKLISMMIKAKTAFSLPIVGCAFPHKGGYTRLLGYLQRGKRPIDISIVAATSGKRLYTSDYEKVRWVLFGLACSMCGRVADREKLMNESENWMLDWKPSGSKNWVPYLWKSDEKSSPIHVYDYIPILSLWMKKEKLLFECVDWEIEFYHTKSRKECCFPITKTAEIKFKVK</sequence>
<evidence type="ECO:0000256" key="8">
    <source>
        <dbReference type="ARBA" id="ARBA00022679"/>
    </source>
</evidence>
<dbReference type="GO" id="GO:0005524">
    <property type="term" value="F:ATP binding"/>
    <property type="evidence" value="ECO:0007669"/>
    <property type="project" value="UniProtKB-KW"/>
</dbReference>
<name>A0A510C2D4_9RHAB</name>
<evidence type="ECO:0000256" key="18">
    <source>
        <dbReference type="ARBA" id="ARBA00023268"/>
    </source>
</evidence>
<dbReference type="NCBIfam" id="TIGR04198">
    <property type="entry name" value="paramyx_RNAcap"/>
    <property type="match status" value="1"/>
</dbReference>
<dbReference type="InterPro" id="IPR026890">
    <property type="entry name" value="Mononeg_mRNAcap"/>
</dbReference>
<keyword evidence="8" id="KW-0808">Transferase</keyword>
<dbReference type="Proteomes" id="UP000681380">
    <property type="component" value="Segment"/>
</dbReference>
<evidence type="ECO:0000256" key="10">
    <source>
        <dbReference type="ARBA" id="ARBA00022695"/>
    </source>
</evidence>
<feature type="domain" description="Mononegavirus-type SAM-dependent 2'-O-MTase" evidence="28">
    <location>
        <begin position="1656"/>
        <end position="1845"/>
    </location>
</feature>
<feature type="domain" description="RdRp catalytic" evidence="27">
    <location>
        <begin position="564"/>
        <end position="750"/>
    </location>
</feature>
<evidence type="ECO:0000256" key="14">
    <source>
        <dbReference type="ARBA" id="ARBA00022844"/>
    </source>
</evidence>
<dbReference type="PROSITE" id="PS50526">
    <property type="entry name" value="RDRP_SSRNA_NEG_NONSEG"/>
    <property type="match status" value="1"/>
</dbReference>
<evidence type="ECO:0000256" key="3">
    <source>
        <dbReference type="ARBA" id="ARBA00012494"/>
    </source>
</evidence>
<keyword evidence="13" id="KW-0067">ATP-binding</keyword>
<keyword evidence="18" id="KW-0511">Multifunctional enzyme</keyword>
<evidence type="ECO:0000256" key="13">
    <source>
        <dbReference type="ARBA" id="ARBA00022840"/>
    </source>
</evidence>
<dbReference type="InterPro" id="IPR039736">
    <property type="entry name" value="L_poly_C"/>
</dbReference>
<comment type="catalytic activity">
    <reaction evidence="20">
        <text>a 5'-end (5'-triphosphoguanosine)-(2'-O-methyladenylyl)-adenylyl-cytidylyl-adenosine in mRNA + S-adenosyl-L-methionine = a 5'-end (N(7)-methyl 5'-triphosphoguanosine)-(2'-O-methyladenylyl)-adenylyl-cytidylyl-adenosine in mRNA + S-adenosyl-L-homocysteine</text>
        <dbReference type="Rhea" id="RHEA:65440"/>
        <dbReference type="Rhea" id="RHEA-COMP:16798"/>
        <dbReference type="Rhea" id="RHEA-COMP:16801"/>
        <dbReference type="ChEBI" id="CHEBI:57856"/>
        <dbReference type="ChEBI" id="CHEBI:59789"/>
        <dbReference type="ChEBI" id="CHEBI:156482"/>
        <dbReference type="ChEBI" id="CHEBI:156483"/>
    </reaction>
</comment>
<dbReference type="GO" id="GO:0004482">
    <property type="term" value="F:mRNA 5'-cap (guanine-N7-)-methyltransferase activity"/>
    <property type="evidence" value="ECO:0007669"/>
    <property type="project" value="InterPro"/>
</dbReference>
<keyword evidence="17" id="KW-1035">Host cytoplasm</keyword>
<dbReference type="GO" id="GO:0044423">
    <property type="term" value="C:virion component"/>
    <property type="evidence" value="ECO:0007669"/>
    <property type="project" value="UniProtKB-KW"/>
</dbReference>
<evidence type="ECO:0000259" key="28">
    <source>
        <dbReference type="PROSITE" id="PS51590"/>
    </source>
</evidence>
<evidence type="ECO:0000256" key="23">
    <source>
        <dbReference type="ARBA" id="ARBA00031012"/>
    </source>
</evidence>
<comment type="catalytic activity">
    <reaction evidence="26">
        <text>GTP + H2O = GDP + phosphate + H(+)</text>
        <dbReference type="Rhea" id="RHEA:19669"/>
        <dbReference type="ChEBI" id="CHEBI:15377"/>
        <dbReference type="ChEBI" id="CHEBI:15378"/>
        <dbReference type="ChEBI" id="CHEBI:37565"/>
        <dbReference type="ChEBI" id="CHEBI:43474"/>
        <dbReference type="ChEBI" id="CHEBI:58189"/>
    </reaction>
</comment>
<evidence type="ECO:0000256" key="4">
    <source>
        <dbReference type="ARBA" id="ARBA00012582"/>
    </source>
</evidence>
<comment type="catalytic activity">
    <reaction evidence="25">
        <text>a 5'-end (5'-triphosphoguanosine)-adenylyl-adenylyl-cytidylyl-adenosine in mRNA + 2 S-adenosyl-L-methionine = a 5'-end (N(7)-methyl 5'-triphosphoguanosine)-(2'-O-methyladenylyl)-adenylyl-cytidylyl-adenosine in mRNA + 2 S-adenosyl-L-homocysteine + H(+)</text>
        <dbReference type="Rhea" id="RHEA:65376"/>
        <dbReference type="Rhea" id="RHEA-COMP:16797"/>
        <dbReference type="Rhea" id="RHEA-COMP:16798"/>
        <dbReference type="ChEBI" id="CHEBI:15378"/>
        <dbReference type="ChEBI" id="CHEBI:57856"/>
        <dbReference type="ChEBI" id="CHEBI:59789"/>
        <dbReference type="ChEBI" id="CHEBI:156483"/>
        <dbReference type="ChEBI" id="CHEBI:156484"/>
        <dbReference type="EC" id="2.1.1.375"/>
    </reaction>
</comment>
<evidence type="ECO:0000256" key="2">
    <source>
        <dbReference type="ARBA" id="ARBA00004328"/>
    </source>
</evidence>
<evidence type="ECO:0000313" key="30">
    <source>
        <dbReference type="Proteomes" id="UP000681380"/>
    </source>
</evidence>
<keyword evidence="15" id="KW-0693">Viral RNA replication</keyword>